<dbReference type="InterPro" id="IPR006674">
    <property type="entry name" value="HD_domain"/>
</dbReference>
<reference evidence="4 5" key="1">
    <citation type="journal article" date="2016" name="Nat. Commun.">
        <title>Thousands of microbial genomes shed light on interconnected biogeochemical processes in an aquifer system.</title>
        <authorList>
            <person name="Anantharaman K."/>
            <person name="Brown C.T."/>
            <person name="Hug L.A."/>
            <person name="Sharon I."/>
            <person name="Castelle C.J."/>
            <person name="Probst A.J."/>
            <person name="Thomas B.C."/>
            <person name="Singh A."/>
            <person name="Wilkins M.J."/>
            <person name="Karaoz U."/>
            <person name="Brodie E.L."/>
            <person name="Williams K.H."/>
            <person name="Hubbard S.S."/>
            <person name="Banfield J.F."/>
        </authorList>
    </citation>
    <scope>NUCLEOTIDE SEQUENCE [LARGE SCALE GENOMIC DNA]</scope>
</reference>
<dbReference type="GO" id="GO:0046872">
    <property type="term" value="F:metal ion binding"/>
    <property type="evidence" value="ECO:0007669"/>
    <property type="project" value="UniProtKB-KW"/>
</dbReference>
<dbReference type="InterPro" id="IPR039356">
    <property type="entry name" value="YfbR/HDDC2"/>
</dbReference>
<gene>
    <name evidence="4" type="ORF">A3H61_03315</name>
</gene>
<evidence type="ECO:0000313" key="4">
    <source>
        <dbReference type="EMBL" id="OGY73869.1"/>
    </source>
</evidence>
<keyword evidence="1" id="KW-0479">Metal-binding</keyword>
<name>A0A1G2AB29_9BACT</name>
<dbReference type="EMBL" id="MHJU01000006">
    <property type="protein sequence ID" value="OGY73869.1"/>
    <property type="molecule type" value="Genomic_DNA"/>
</dbReference>
<feature type="domain" description="HD" evidence="3">
    <location>
        <begin position="16"/>
        <end position="170"/>
    </location>
</feature>
<dbReference type="PANTHER" id="PTHR11845:SF13">
    <property type="entry name" value="5'-DEOXYNUCLEOTIDASE HDDC2"/>
    <property type="match status" value="1"/>
</dbReference>
<dbReference type="SUPFAM" id="SSF109604">
    <property type="entry name" value="HD-domain/PDEase-like"/>
    <property type="match status" value="1"/>
</dbReference>
<evidence type="ECO:0000256" key="1">
    <source>
        <dbReference type="ARBA" id="ARBA00022723"/>
    </source>
</evidence>
<keyword evidence="2" id="KW-0378">Hydrolase</keyword>
<dbReference type="Pfam" id="PF13023">
    <property type="entry name" value="HD_3"/>
    <property type="match status" value="1"/>
</dbReference>
<dbReference type="GO" id="GO:0005737">
    <property type="term" value="C:cytoplasm"/>
    <property type="evidence" value="ECO:0007669"/>
    <property type="project" value="TreeGrafter"/>
</dbReference>
<evidence type="ECO:0000259" key="3">
    <source>
        <dbReference type="Pfam" id="PF13023"/>
    </source>
</evidence>
<dbReference type="Proteomes" id="UP000178315">
    <property type="component" value="Unassembled WGS sequence"/>
</dbReference>
<evidence type="ECO:0000313" key="5">
    <source>
        <dbReference type="Proteomes" id="UP000178315"/>
    </source>
</evidence>
<evidence type="ECO:0000256" key="2">
    <source>
        <dbReference type="ARBA" id="ARBA00022801"/>
    </source>
</evidence>
<comment type="caution">
    <text evidence="4">The sequence shown here is derived from an EMBL/GenBank/DDBJ whole genome shotgun (WGS) entry which is preliminary data.</text>
</comment>
<dbReference type="PANTHER" id="PTHR11845">
    <property type="entry name" value="5'-DEOXYNUCLEOTIDASE HDDC2"/>
    <property type="match status" value="1"/>
</dbReference>
<sequence>MNYSKIANFFFELGMLKREKHNGFKLVGVHHDLGSLADHTMRASLIGAVLASFEGVDVNKVAMMLLIHDVPEARIGDHHKLAARYMETKTVERDVFIEQIAHLPGSLKKEWLALYDEKHERTTREGIVAQDADWLEGVISAREFQAQGYTELEEWLNNTKAALETESAKQLFREIEKQQPHDWWKGLKQMTYKKLL</sequence>
<proteinExistence type="predicted"/>
<dbReference type="AlphaFoldDB" id="A0A1G2AB29"/>
<accession>A0A1G2AB29</accession>
<dbReference type="Gene3D" id="1.10.3210.10">
    <property type="entry name" value="Hypothetical protein af1432"/>
    <property type="match status" value="1"/>
</dbReference>
<protein>
    <recommendedName>
        <fullName evidence="3">HD domain-containing protein</fullName>
    </recommendedName>
</protein>
<organism evidence="4 5">
    <name type="scientific">Candidatus Jacksonbacteria bacterium RIFCSPLOWO2_02_FULL_44_20</name>
    <dbReference type="NCBI Taxonomy" id="1798460"/>
    <lineage>
        <taxon>Bacteria</taxon>
        <taxon>Candidatus Jacksoniibacteriota</taxon>
    </lineage>
</organism>
<dbReference type="GO" id="GO:0002953">
    <property type="term" value="F:5'-deoxynucleotidase activity"/>
    <property type="evidence" value="ECO:0007669"/>
    <property type="project" value="InterPro"/>
</dbReference>